<organism evidence="2 3">
    <name type="scientific">Poseidonocella pacifica</name>
    <dbReference type="NCBI Taxonomy" id="871651"/>
    <lineage>
        <taxon>Bacteria</taxon>
        <taxon>Pseudomonadati</taxon>
        <taxon>Pseudomonadota</taxon>
        <taxon>Alphaproteobacteria</taxon>
        <taxon>Rhodobacterales</taxon>
        <taxon>Roseobacteraceae</taxon>
        <taxon>Poseidonocella</taxon>
    </lineage>
</organism>
<sequence length="158" mass="17247">MTSAAVAMPDTNSTEFSEYVAFRTAGQDFCFDIMKVREIRGWTEATVLPHAPSYVLGVINLRGSVVPIVDLAARLGLPTTEPHDRHVIIIAVVNTQIIGLLVEAVSDILGVSEEMVQSTPDVASETTKAFISGVIPKDEKMIRLIDIERILPQNDLES</sequence>
<name>A0A1I0VEU0_9RHOB</name>
<keyword evidence="3" id="KW-1185">Reference proteome</keyword>
<dbReference type="CDD" id="cd00732">
    <property type="entry name" value="CheW"/>
    <property type="match status" value="1"/>
</dbReference>
<feature type="domain" description="CheW-like" evidence="1">
    <location>
        <begin position="16"/>
        <end position="156"/>
    </location>
</feature>
<dbReference type="Proteomes" id="UP000198796">
    <property type="component" value="Unassembled WGS sequence"/>
</dbReference>
<dbReference type="Pfam" id="PF01584">
    <property type="entry name" value="CheW"/>
    <property type="match status" value="1"/>
</dbReference>
<dbReference type="PROSITE" id="PS50851">
    <property type="entry name" value="CHEW"/>
    <property type="match status" value="1"/>
</dbReference>
<dbReference type="SUPFAM" id="SSF50341">
    <property type="entry name" value="CheW-like"/>
    <property type="match status" value="1"/>
</dbReference>
<dbReference type="InterPro" id="IPR002545">
    <property type="entry name" value="CheW-lke_dom"/>
</dbReference>
<dbReference type="PANTHER" id="PTHR22617">
    <property type="entry name" value="CHEMOTAXIS SENSOR HISTIDINE KINASE-RELATED"/>
    <property type="match status" value="1"/>
</dbReference>
<dbReference type="GO" id="GO:0005829">
    <property type="term" value="C:cytosol"/>
    <property type="evidence" value="ECO:0007669"/>
    <property type="project" value="TreeGrafter"/>
</dbReference>
<reference evidence="2 3" key="1">
    <citation type="submission" date="2016-10" db="EMBL/GenBank/DDBJ databases">
        <authorList>
            <person name="de Groot N.N."/>
        </authorList>
    </citation>
    <scope>NUCLEOTIDE SEQUENCE [LARGE SCALE GENOMIC DNA]</scope>
    <source>
        <strain evidence="2 3">DSM 29316</strain>
    </source>
</reference>
<dbReference type="SMART" id="SM00260">
    <property type="entry name" value="CheW"/>
    <property type="match status" value="1"/>
</dbReference>
<gene>
    <name evidence="2" type="ORF">SAMN05421688_0575</name>
</gene>
<dbReference type="STRING" id="871651.SAMN05421688_0575"/>
<protein>
    <submittedName>
        <fullName evidence="2">Purine-binding chemotaxis protein CheW</fullName>
    </submittedName>
</protein>
<evidence type="ECO:0000259" key="1">
    <source>
        <dbReference type="PROSITE" id="PS50851"/>
    </source>
</evidence>
<dbReference type="InterPro" id="IPR036061">
    <property type="entry name" value="CheW-like_dom_sf"/>
</dbReference>
<evidence type="ECO:0000313" key="2">
    <source>
        <dbReference type="EMBL" id="SFA74885.1"/>
    </source>
</evidence>
<dbReference type="EMBL" id="FOJU01000001">
    <property type="protein sequence ID" value="SFA74885.1"/>
    <property type="molecule type" value="Genomic_DNA"/>
</dbReference>
<dbReference type="InterPro" id="IPR039315">
    <property type="entry name" value="CheW"/>
</dbReference>
<dbReference type="GO" id="GO:0007165">
    <property type="term" value="P:signal transduction"/>
    <property type="evidence" value="ECO:0007669"/>
    <property type="project" value="InterPro"/>
</dbReference>
<dbReference type="GO" id="GO:0006935">
    <property type="term" value="P:chemotaxis"/>
    <property type="evidence" value="ECO:0007669"/>
    <property type="project" value="InterPro"/>
</dbReference>
<dbReference type="RefSeq" id="WP_245752459.1">
    <property type="nucleotide sequence ID" value="NZ_FOJU01000001.1"/>
</dbReference>
<dbReference type="PANTHER" id="PTHR22617:SF23">
    <property type="entry name" value="CHEMOTAXIS PROTEIN CHEW"/>
    <property type="match status" value="1"/>
</dbReference>
<dbReference type="AlphaFoldDB" id="A0A1I0VEU0"/>
<proteinExistence type="predicted"/>
<evidence type="ECO:0000313" key="3">
    <source>
        <dbReference type="Proteomes" id="UP000198796"/>
    </source>
</evidence>
<dbReference type="Gene3D" id="2.30.30.40">
    <property type="entry name" value="SH3 Domains"/>
    <property type="match status" value="1"/>
</dbReference>
<accession>A0A1I0VEU0</accession>
<dbReference type="Gene3D" id="2.40.50.180">
    <property type="entry name" value="CheA-289, Domain 4"/>
    <property type="match status" value="1"/>
</dbReference>